<accession>D5L2H8</accession>
<dbReference type="EMBL" id="GU735243">
    <property type="protein sequence ID" value="ADE29237.1"/>
    <property type="molecule type" value="Genomic_DNA"/>
</dbReference>
<reference evidence="1" key="1">
    <citation type="journal article" date="2010" name="Environ. Microbiol.">
        <title>The metavirome of a hypersaline environment.</title>
        <authorList>
            <person name="Santos F."/>
            <person name="Yarza P."/>
            <person name="Parro V."/>
            <person name="Briones C."/>
            <person name="Anton J."/>
        </authorList>
    </citation>
    <scope>NUCLEOTIDE SEQUENCE</scope>
</reference>
<name>D5L2H8_9VIRU</name>
<organism evidence="1">
    <name type="scientific">uncultured virus</name>
    <dbReference type="NCBI Taxonomy" id="340016"/>
    <lineage>
        <taxon>Viruses</taxon>
        <taxon>environmental samples</taxon>
    </lineage>
</organism>
<sequence length="83" mass="9255">MVHSLFLLNHRKQATEAIWMLGTGFEPVSSARKAKMRSAPHPTATDACSGHLRCDGLISVIQLRYDVWVVIKMVRPWPVANVG</sequence>
<protein>
    <submittedName>
        <fullName evidence="1">Uncharacterized protein</fullName>
    </submittedName>
</protein>
<evidence type="ECO:0000313" key="1">
    <source>
        <dbReference type="EMBL" id="ADE29237.1"/>
    </source>
</evidence>
<proteinExistence type="predicted"/>